<evidence type="ECO:0000313" key="2">
    <source>
        <dbReference type="Proteomes" id="UP000184731"/>
    </source>
</evidence>
<dbReference type="NCBIfam" id="NF033819">
    <property type="entry name" value="IS66_TnpB"/>
    <property type="match status" value="1"/>
</dbReference>
<evidence type="ECO:0000313" key="1">
    <source>
        <dbReference type="EMBL" id="APJ04042.1"/>
    </source>
</evidence>
<dbReference type="KEGG" id="saqi:AXG55_09030"/>
<keyword evidence="2" id="KW-1185">Reference proteome</keyword>
<dbReference type="AlphaFoldDB" id="A0A1L4D1G7"/>
<proteinExistence type="predicted"/>
<sequence>MINFIHGVNVIFIQKSIDFRKGMDSLSSYCRNILKKDPMSGCIFVFRNKQKTCLIILSYDGQGFWFSTKRMSQGKFKIPSTEEDCIDMDIKKLQILLLGCDLDKAIPLEES</sequence>
<dbReference type="Proteomes" id="UP000184731">
    <property type="component" value="Chromosome"/>
</dbReference>
<dbReference type="PANTHER" id="PTHR36455">
    <property type="match status" value="1"/>
</dbReference>
<dbReference type="PANTHER" id="PTHR36455:SF1">
    <property type="entry name" value="BLR8292 PROTEIN"/>
    <property type="match status" value="1"/>
</dbReference>
<accession>A0A1L4D1G7</accession>
<dbReference type="EMBL" id="CP017834">
    <property type="protein sequence ID" value="APJ04042.1"/>
    <property type="molecule type" value="Genomic_DNA"/>
</dbReference>
<dbReference type="STRING" id="1915309.AXG55_09030"/>
<organism evidence="1 2">
    <name type="scientific">Silvanigrella aquatica</name>
    <dbReference type="NCBI Taxonomy" id="1915309"/>
    <lineage>
        <taxon>Bacteria</taxon>
        <taxon>Pseudomonadati</taxon>
        <taxon>Bdellovibrionota</taxon>
        <taxon>Oligoflexia</taxon>
        <taxon>Silvanigrellales</taxon>
        <taxon>Silvanigrellaceae</taxon>
        <taxon>Silvanigrella</taxon>
    </lineage>
</organism>
<reference evidence="1 2" key="1">
    <citation type="submission" date="2016-10" db="EMBL/GenBank/DDBJ databases">
        <title>Silvanigrella aquatica sp. nov., isolated from a freshwater lake located in the Black Forest, Germany, description of Silvanigrellaceae fam. nov., Silvanigrellales ord. nov., reclassification of the order Bdellovibrionales in the class Oligoflexia, reclassification of the families Bacteriovoracaceae and Halobacteriovoraceae in the new order Bacteriovoracales ord. nov., and reclassification of the family Pseudobacteriovoracaceae in the order Oligoflexiales.</title>
        <authorList>
            <person name="Hahn M.W."/>
            <person name="Schmidt J."/>
            <person name="Koll U."/>
            <person name="Rohde M."/>
            <person name="Verbag S."/>
            <person name="Pitt A."/>
            <person name="Nakai R."/>
            <person name="Naganuma T."/>
            <person name="Lang E."/>
        </authorList>
    </citation>
    <scope>NUCLEOTIDE SEQUENCE [LARGE SCALE GENOMIC DNA]</scope>
    <source>
        <strain evidence="1 2">MWH-Nonnen-W8red</strain>
    </source>
</reference>
<evidence type="ECO:0008006" key="3">
    <source>
        <dbReference type="Google" id="ProtNLM"/>
    </source>
</evidence>
<dbReference type="RefSeq" id="WP_148697790.1">
    <property type="nucleotide sequence ID" value="NZ_CP017834.1"/>
</dbReference>
<name>A0A1L4D1G7_9BACT</name>
<dbReference type="OrthoDB" id="9801450at2"/>
<protein>
    <recommendedName>
        <fullName evidence="3">Transposase</fullName>
    </recommendedName>
</protein>
<dbReference type="InterPro" id="IPR008878">
    <property type="entry name" value="Transposase_IS66_Orf2"/>
</dbReference>
<dbReference type="Pfam" id="PF05717">
    <property type="entry name" value="TnpB_IS66"/>
    <property type="match status" value="1"/>
</dbReference>
<gene>
    <name evidence="1" type="ORF">AXG55_09030</name>
</gene>